<sequence length="47" mass="5404">MDGICSNSPISDCEKFFFPFCGSENDHYISSCWLFQINQQISRSLHA</sequence>
<protein>
    <recommendedName>
        <fullName evidence="1">Kazal-like domain-containing protein</fullName>
    </recommendedName>
</protein>
<dbReference type="InterPro" id="IPR002350">
    <property type="entry name" value="Kazal_dom"/>
</dbReference>
<evidence type="ECO:0000259" key="1">
    <source>
        <dbReference type="Pfam" id="PF00050"/>
    </source>
</evidence>
<reference evidence="2" key="1">
    <citation type="submission" date="2021-04" db="EMBL/GenBank/DDBJ databases">
        <authorList>
            <person name="Postec A."/>
        </authorList>
    </citation>
    <scope>NUCLEOTIDE SEQUENCE</scope>
    <source>
        <strain evidence="2">F1F22</strain>
    </source>
</reference>
<dbReference type="RefSeq" id="WP_408648312.1">
    <property type="nucleotide sequence ID" value="NZ_CP073355.1"/>
</dbReference>
<dbReference type="InterPro" id="IPR036058">
    <property type="entry name" value="Kazal_dom_sf"/>
</dbReference>
<gene>
    <name evidence="2" type="ORF">KDW03_10950</name>
</gene>
<proteinExistence type="predicted"/>
<evidence type="ECO:0000313" key="3">
    <source>
        <dbReference type="Proteomes" id="UP001056539"/>
    </source>
</evidence>
<dbReference type="Proteomes" id="UP001056539">
    <property type="component" value="Chromosome"/>
</dbReference>
<name>A0AAX3BCH2_9SPIR</name>
<reference evidence="2" key="2">
    <citation type="submission" date="2022-06" db="EMBL/GenBank/DDBJ databases">
        <title>Thermospira aquatica gen. nov., sp. nov.</title>
        <authorList>
            <person name="Ben Ali Gam Z."/>
            <person name="Labat M."/>
        </authorList>
    </citation>
    <scope>NUCLEOTIDE SEQUENCE</scope>
    <source>
        <strain evidence="2">F1F22</strain>
    </source>
</reference>
<accession>A0AAX3BCH2</accession>
<dbReference type="KEGG" id="taqu:KDW03_10950"/>
<keyword evidence="3" id="KW-1185">Reference proteome</keyword>
<feature type="domain" description="Kazal-like" evidence="1">
    <location>
        <begin position="5"/>
        <end position="46"/>
    </location>
</feature>
<dbReference type="AlphaFoldDB" id="A0AAX3BCH2"/>
<dbReference type="Pfam" id="PF00050">
    <property type="entry name" value="Kazal_1"/>
    <property type="match status" value="1"/>
</dbReference>
<dbReference type="SUPFAM" id="SSF100895">
    <property type="entry name" value="Kazal-type serine protease inhibitors"/>
    <property type="match status" value="1"/>
</dbReference>
<organism evidence="2 3">
    <name type="scientific">Thermospira aquatica</name>
    <dbReference type="NCBI Taxonomy" id="2828656"/>
    <lineage>
        <taxon>Bacteria</taxon>
        <taxon>Pseudomonadati</taxon>
        <taxon>Spirochaetota</taxon>
        <taxon>Spirochaetia</taxon>
        <taxon>Brevinematales</taxon>
        <taxon>Thermospiraceae</taxon>
        <taxon>Thermospira</taxon>
    </lineage>
</organism>
<evidence type="ECO:0000313" key="2">
    <source>
        <dbReference type="EMBL" id="URA09982.1"/>
    </source>
</evidence>
<dbReference type="EMBL" id="CP073355">
    <property type="protein sequence ID" value="URA09982.1"/>
    <property type="molecule type" value="Genomic_DNA"/>
</dbReference>